<evidence type="ECO:0000313" key="2">
    <source>
        <dbReference type="Proteomes" id="UP000317893"/>
    </source>
</evidence>
<dbReference type="OrthoDB" id="177147at2"/>
<accession>A0A542DVW2</accession>
<gene>
    <name evidence="1" type="ORF">FB458_0283</name>
</gene>
<dbReference type="RefSeq" id="WP_141846115.1">
    <property type="nucleotide sequence ID" value="NZ_BAAAPR010000006.1"/>
</dbReference>
<dbReference type="AlphaFoldDB" id="A0A542DVW2"/>
<organism evidence="1 2">
    <name type="scientific">Lapillicoccus jejuensis</name>
    <dbReference type="NCBI Taxonomy" id="402171"/>
    <lineage>
        <taxon>Bacteria</taxon>
        <taxon>Bacillati</taxon>
        <taxon>Actinomycetota</taxon>
        <taxon>Actinomycetes</taxon>
        <taxon>Micrococcales</taxon>
        <taxon>Intrasporangiaceae</taxon>
        <taxon>Lapillicoccus</taxon>
    </lineage>
</organism>
<protein>
    <submittedName>
        <fullName evidence="1">Uncharacterized protein</fullName>
    </submittedName>
</protein>
<keyword evidence="2" id="KW-1185">Reference proteome</keyword>
<dbReference type="Proteomes" id="UP000317893">
    <property type="component" value="Unassembled WGS sequence"/>
</dbReference>
<proteinExistence type="predicted"/>
<comment type="caution">
    <text evidence="1">The sequence shown here is derived from an EMBL/GenBank/DDBJ whole genome shotgun (WGS) entry which is preliminary data.</text>
</comment>
<sequence>MSSIAGTIKGFFPGSPVKTGPLRSWNNGGAGKRLMQQGLISGMLAQSNAVADASRTVASRVTAGTAGLGIAAVSQTTGRGDVIFNGNVGWDPATVAQQIEIKRRDSVVANSLRVAVG</sequence>
<dbReference type="EMBL" id="VFMN01000001">
    <property type="protein sequence ID" value="TQJ07227.1"/>
    <property type="molecule type" value="Genomic_DNA"/>
</dbReference>
<name>A0A542DVW2_9MICO</name>
<evidence type="ECO:0000313" key="1">
    <source>
        <dbReference type="EMBL" id="TQJ07227.1"/>
    </source>
</evidence>
<reference evidence="1 2" key="1">
    <citation type="submission" date="2019-06" db="EMBL/GenBank/DDBJ databases">
        <title>Sequencing the genomes of 1000 actinobacteria strains.</title>
        <authorList>
            <person name="Klenk H.-P."/>
        </authorList>
    </citation>
    <scope>NUCLEOTIDE SEQUENCE [LARGE SCALE GENOMIC DNA]</scope>
    <source>
        <strain evidence="1 2">DSM 18607</strain>
    </source>
</reference>